<proteinExistence type="predicted"/>
<dbReference type="Pfam" id="PF26161">
    <property type="entry name" value="DUF8044"/>
    <property type="match status" value="1"/>
</dbReference>
<dbReference type="AlphaFoldDB" id="H8I4J3"/>
<dbReference type="EMBL" id="CP003243">
    <property type="protein sequence ID" value="AFD00172.1"/>
    <property type="molecule type" value="Genomic_DNA"/>
</dbReference>
<feature type="transmembrane region" description="Helical" evidence="1">
    <location>
        <begin position="15"/>
        <end position="34"/>
    </location>
</feature>
<dbReference type="STRING" id="1041930.Mtc_1418"/>
<keyword evidence="1" id="KW-1133">Transmembrane helix</keyword>
<dbReference type="HOGENOM" id="CLU_172279_1_0_2"/>
<gene>
    <name evidence="2" type="ordered locus">Mtc_1418</name>
</gene>
<name>H8I4J3_METCZ</name>
<feature type="transmembrane region" description="Helical" evidence="1">
    <location>
        <begin position="46"/>
        <end position="66"/>
    </location>
</feature>
<evidence type="ECO:0000313" key="2">
    <source>
        <dbReference type="EMBL" id="AFD00172.1"/>
    </source>
</evidence>
<dbReference type="KEGG" id="mez:Mtc_1418"/>
<evidence type="ECO:0000313" key="3">
    <source>
        <dbReference type="Proteomes" id="UP000005233"/>
    </source>
</evidence>
<dbReference type="InterPro" id="IPR058357">
    <property type="entry name" value="DUF8044"/>
</dbReference>
<reference evidence="2 3" key="1">
    <citation type="journal article" date="2012" name="J. Bacteriol.">
        <title>Complete genome sequence of a thermophilic methanogen, Methanocella conradii HZ254, isolated from Chinese rice field soil.</title>
        <authorList>
            <person name="Lu Z."/>
            <person name="Lu Y."/>
        </authorList>
    </citation>
    <scope>NUCLEOTIDE SEQUENCE [LARGE SCALE GENOMIC DNA]</scope>
    <source>
        <strain evidence="3">DSM 24694 / JCM 17849 / CGMCC 1.5162 / HZ254</strain>
    </source>
</reference>
<keyword evidence="1" id="KW-0472">Membrane</keyword>
<keyword evidence="1" id="KW-0812">Transmembrane</keyword>
<dbReference type="Proteomes" id="UP000005233">
    <property type="component" value="Chromosome"/>
</dbReference>
<evidence type="ECO:0000256" key="1">
    <source>
        <dbReference type="SAM" id="Phobius"/>
    </source>
</evidence>
<dbReference type="eggNOG" id="arCOG03875">
    <property type="taxonomic scope" value="Archaea"/>
</dbReference>
<organism evidence="2 3">
    <name type="scientific">Methanocella conradii (strain DSM 24694 / JCM 17849 / CGMCC 1.5162 / HZ254)</name>
    <dbReference type="NCBI Taxonomy" id="1041930"/>
    <lineage>
        <taxon>Archaea</taxon>
        <taxon>Methanobacteriati</taxon>
        <taxon>Methanobacteriota</taxon>
        <taxon>Stenosarchaea group</taxon>
        <taxon>Methanomicrobia</taxon>
        <taxon>Methanocellales</taxon>
        <taxon>Methanocellaceae</taxon>
        <taxon>Methanocella</taxon>
    </lineage>
</organism>
<accession>H8I4J3</accession>
<keyword evidence="3" id="KW-1185">Reference proteome</keyword>
<protein>
    <submittedName>
        <fullName evidence="2">Uncharacterized protein</fullName>
    </submittedName>
</protein>
<sequence length="75" mass="8559">MAMLTLLALFNSTSYEYFFVLCLIGFLIIVELSGPFTVRPAWRSRVNIVIMIGVIIFFLIVMKKVLDVLNISMVI</sequence>